<dbReference type="EMBL" id="CAJVCH010570946">
    <property type="protein sequence ID" value="CAG7836249.1"/>
    <property type="molecule type" value="Genomic_DNA"/>
</dbReference>
<keyword evidence="1" id="KW-0479">Metal-binding</keyword>
<protein>
    <recommendedName>
        <fullName evidence="3">Peptidase M12B domain-containing protein</fullName>
    </recommendedName>
</protein>
<feature type="domain" description="Peptidase M12B" evidence="3">
    <location>
        <begin position="1139"/>
        <end position="1250"/>
    </location>
</feature>
<sequence>MEGHEYPPILLNSASIHLAKNSSKGPGAIECEHLGGKTSLYTYGLYFREHKSAYGFTSIKTNRHYPRDECENIQDSFARVVEPGTSLNLAQMDMSLKKLHELVNPVIGFVANEPNSLVKGYIIKKQFYGTIRIYDKHRLYHVVYYIEPLSVIPLYNGNYNNQDLPYKPDHNAAVFEYVSHSAKAQWLECGPKSEIVISTATNVPGPCPDCGETKPVSSDEDWSEFFPTIEFSTATTKAVRTTSPVTATGTRFQNVSSPGGDITQKITTSTLSTPLSSGTSQIQTTGSGTLSASTKSSTSEFTKSSALPRKPFTTTVAPPGTSSEINVTEIQISSQTPTAASDDSRTPPTASDNTRTTTAASDNTRTTTAASDNSRTPPGETAPTTFEGDSSTPYHSTNATHRTPTAVSNDSGTTPGETTETTLEGDSSTPYHSTNVFFLFHSTQVSPLTGDEFGRQILGHSTEVTTKFYPPPHHSTDGSTLSTVTHTHSTGVTPVSHSTDSTPYTNDYLGHMTEMDTVVTHSTHKEETTTFRPSTEVTRDDSGYSDSDEFPSIELPETTGTTLRTTTRKILDSDEILAQLSTEILPWPFHSTEKTQDARTTTPSTTRRSSLDYSLFSTEVTPVTLILNHSTVATTEEDSVEYGGGTTRRKHRTKPTTTMDTINLNHSTQFPAHSTQVTRTTLNVTLNADTTKQSTGPSTSSHLDHSTQPMIHSTVVTAKTSTIPETITTTTRTTTVLDMKHSTDAKTLLQHSTEVTRPTSGNPGSVTTTETTIAMETTGSTPLVHSTDKFVHSTDGIRPKTPNPKTTIEKTTTTTTVTTTTSTTTTTPTTMPTTVTTTTLPSTTSGVIHSTMKPFHSTDLPGLNDDKKRKKREINLNSFFLDNVLEEEDEDVDGIVPFSKGTVESTIFDMKSDKSFICSLCIWIQPHFAESFGLGGGLLHGVAEVLDLIKFTDQIFRAIDFNQDGIPENIGFKVKKLLLSDEISINNNGSQRDKRRRKREYMDDGLTDLFGNLYEPDLMEDALRDKREDFEFNSYYGSYDKYEDDETVGRRIQNKPRTGSSENELLEKNLNEFARDPKKLDAANGLTWISNQLDQFKDCCSSLGFIYHDLTPTVAATTEHQFKDCCSSLGFIYHDLTPTVAATTERGLCSEKNLGLVSGMQHEHKILKYDVFRGIMHSLGHLFGASHTPFADPDCFDEQLYEFINPFPLHPIQQSNVGLRPNSFRFSPCTKDSITIFLASNGASCLREQESSFCGNGVVDDGEDCDCGSLWQCHLRYPCCGESDTLLGCKVIIETKTSCYRPTIW</sequence>
<dbReference type="InterPro" id="IPR001590">
    <property type="entry name" value="Peptidase_M12B"/>
</dbReference>
<dbReference type="GO" id="GO:0005886">
    <property type="term" value="C:plasma membrane"/>
    <property type="evidence" value="ECO:0007669"/>
    <property type="project" value="TreeGrafter"/>
</dbReference>
<dbReference type="PROSITE" id="PS50215">
    <property type="entry name" value="ADAM_MEPRO"/>
    <property type="match status" value="1"/>
</dbReference>
<feature type="compositionally biased region" description="Polar residues" evidence="2">
    <location>
        <begin position="382"/>
        <end position="410"/>
    </location>
</feature>
<feature type="region of interest" description="Disordered" evidence="2">
    <location>
        <begin position="465"/>
        <end position="501"/>
    </location>
</feature>
<dbReference type="GO" id="GO:0004222">
    <property type="term" value="F:metalloendopeptidase activity"/>
    <property type="evidence" value="ECO:0007669"/>
    <property type="project" value="InterPro"/>
</dbReference>
<proteinExistence type="predicted"/>
<reference evidence="4" key="1">
    <citation type="submission" date="2021-06" db="EMBL/GenBank/DDBJ databases">
        <authorList>
            <person name="Hodson N. C."/>
            <person name="Mongue J. A."/>
            <person name="Jaron S. K."/>
        </authorList>
    </citation>
    <scope>NUCLEOTIDE SEQUENCE</scope>
</reference>
<keyword evidence="1" id="KW-0862">Zinc</keyword>
<feature type="compositionally biased region" description="Low complexity" evidence="2">
    <location>
        <begin position="349"/>
        <end position="376"/>
    </location>
</feature>
<feature type="binding site" evidence="1">
    <location>
        <position position="1181"/>
    </location>
    <ligand>
        <name>Zn(2+)</name>
        <dbReference type="ChEBI" id="CHEBI:29105"/>
        <note>catalytic</note>
    </ligand>
</feature>
<feature type="region of interest" description="Disordered" evidence="2">
    <location>
        <begin position="521"/>
        <end position="555"/>
    </location>
</feature>
<dbReference type="GO" id="GO:0007219">
    <property type="term" value="P:Notch signaling pathway"/>
    <property type="evidence" value="ECO:0007669"/>
    <property type="project" value="TreeGrafter"/>
</dbReference>
<feature type="compositionally biased region" description="Low complexity" evidence="2">
    <location>
        <begin position="479"/>
        <end position="499"/>
    </location>
</feature>
<feature type="region of interest" description="Disordered" evidence="2">
    <location>
        <begin position="637"/>
        <end position="659"/>
    </location>
</feature>
<evidence type="ECO:0000259" key="3">
    <source>
        <dbReference type="PROSITE" id="PS50215"/>
    </source>
</evidence>
<keyword evidence="5" id="KW-1185">Reference proteome</keyword>
<feature type="binding site" evidence="1">
    <location>
        <position position="1187"/>
    </location>
    <ligand>
        <name>Zn(2+)</name>
        <dbReference type="ChEBI" id="CHEBI:29105"/>
        <note>catalytic</note>
    </ligand>
</feature>
<feature type="compositionally biased region" description="Polar residues" evidence="2">
    <location>
        <begin position="312"/>
        <end position="341"/>
    </location>
</feature>
<evidence type="ECO:0000256" key="2">
    <source>
        <dbReference type="SAM" id="MobiDB-lite"/>
    </source>
</evidence>
<accession>A0A8J2PWU7</accession>
<dbReference type="OrthoDB" id="2131567at2759"/>
<gene>
    <name evidence="4" type="ORF">AFUS01_LOCUS45512</name>
</gene>
<evidence type="ECO:0000313" key="4">
    <source>
        <dbReference type="EMBL" id="CAG7836249.1"/>
    </source>
</evidence>
<evidence type="ECO:0000313" key="5">
    <source>
        <dbReference type="Proteomes" id="UP000708208"/>
    </source>
</evidence>
<feature type="region of interest" description="Disordered" evidence="2">
    <location>
        <begin position="250"/>
        <end position="429"/>
    </location>
</feature>
<dbReference type="Proteomes" id="UP000708208">
    <property type="component" value="Unassembled WGS sequence"/>
</dbReference>
<dbReference type="PANTHER" id="PTHR45702">
    <property type="entry name" value="ADAM10/ADAM17 METALLOPEPTIDASE FAMILY MEMBER"/>
    <property type="match status" value="1"/>
</dbReference>
<dbReference type="GO" id="GO:0006509">
    <property type="term" value="P:membrane protein ectodomain proteolysis"/>
    <property type="evidence" value="ECO:0007669"/>
    <property type="project" value="TreeGrafter"/>
</dbReference>
<feature type="compositionally biased region" description="Low complexity" evidence="2">
    <location>
        <begin position="411"/>
        <end position="429"/>
    </location>
</feature>
<dbReference type="GO" id="GO:0046872">
    <property type="term" value="F:metal ion binding"/>
    <property type="evidence" value="ECO:0007669"/>
    <property type="project" value="UniProtKB-KW"/>
</dbReference>
<feature type="binding site" evidence="1">
    <location>
        <position position="1177"/>
    </location>
    <ligand>
        <name>Zn(2+)</name>
        <dbReference type="ChEBI" id="CHEBI:29105"/>
        <note>catalytic</note>
    </ligand>
</feature>
<dbReference type="InterPro" id="IPR051489">
    <property type="entry name" value="ADAM_Metalloproteinase"/>
</dbReference>
<feature type="compositionally biased region" description="Low complexity" evidence="2">
    <location>
        <begin position="267"/>
        <end position="307"/>
    </location>
</feature>
<organism evidence="4 5">
    <name type="scientific">Allacma fusca</name>
    <dbReference type="NCBI Taxonomy" id="39272"/>
    <lineage>
        <taxon>Eukaryota</taxon>
        <taxon>Metazoa</taxon>
        <taxon>Ecdysozoa</taxon>
        <taxon>Arthropoda</taxon>
        <taxon>Hexapoda</taxon>
        <taxon>Collembola</taxon>
        <taxon>Symphypleona</taxon>
        <taxon>Sminthuridae</taxon>
        <taxon>Allacma</taxon>
    </lineage>
</organism>
<feature type="compositionally biased region" description="Low complexity" evidence="2">
    <location>
        <begin position="799"/>
        <end position="845"/>
    </location>
</feature>
<comment type="caution">
    <text evidence="4">The sequence shown here is derived from an EMBL/GenBank/DDBJ whole genome shotgun (WGS) entry which is preliminary data.</text>
</comment>
<evidence type="ECO:0000256" key="1">
    <source>
        <dbReference type="PROSITE-ProRule" id="PRU00276"/>
    </source>
</evidence>
<dbReference type="PANTHER" id="PTHR45702:SF2">
    <property type="entry name" value="KUZBANIAN, ISOFORM A"/>
    <property type="match status" value="1"/>
</dbReference>
<name>A0A8J2PWU7_9HEXA</name>
<comment type="caution">
    <text evidence="1">Lacks conserved residue(s) required for the propagation of feature annotation.</text>
</comment>
<feature type="region of interest" description="Disordered" evidence="2">
    <location>
        <begin position="792"/>
        <end position="861"/>
    </location>
</feature>